<evidence type="ECO:0000313" key="4">
    <source>
        <dbReference type="Proteomes" id="UP000002320"/>
    </source>
</evidence>
<feature type="region of interest" description="Disordered" evidence="1">
    <location>
        <begin position="1"/>
        <end position="72"/>
    </location>
</feature>
<dbReference type="OrthoDB" id="6344011at2759"/>
<feature type="region of interest" description="Disordered" evidence="1">
    <location>
        <begin position="87"/>
        <end position="148"/>
    </location>
</feature>
<dbReference type="AlphaFoldDB" id="B0WLY1"/>
<evidence type="ECO:0000313" key="2">
    <source>
        <dbReference type="EMBL" id="EDS30779.1"/>
    </source>
</evidence>
<dbReference type="EMBL" id="DS231992">
    <property type="protein sequence ID" value="EDS30779.1"/>
    <property type="molecule type" value="Genomic_DNA"/>
</dbReference>
<organism>
    <name type="scientific">Culex quinquefasciatus</name>
    <name type="common">Southern house mosquito</name>
    <name type="synonym">Culex pungens</name>
    <dbReference type="NCBI Taxonomy" id="7176"/>
    <lineage>
        <taxon>Eukaryota</taxon>
        <taxon>Metazoa</taxon>
        <taxon>Ecdysozoa</taxon>
        <taxon>Arthropoda</taxon>
        <taxon>Hexapoda</taxon>
        <taxon>Insecta</taxon>
        <taxon>Pterygota</taxon>
        <taxon>Neoptera</taxon>
        <taxon>Endopterygota</taxon>
        <taxon>Diptera</taxon>
        <taxon>Nematocera</taxon>
        <taxon>Culicoidea</taxon>
        <taxon>Culicidae</taxon>
        <taxon>Culicinae</taxon>
        <taxon>Culicini</taxon>
        <taxon>Culex</taxon>
        <taxon>Culex</taxon>
    </lineage>
</organism>
<dbReference type="Proteomes" id="UP000002320">
    <property type="component" value="Unassembled WGS sequence"/>
</dbReference>
<dbReference type="InParanoid" id="B0WLY1"/>
<dbReference type="VEuPathDB" id="VectorBase:CQUJHB011505"/>
<dbReference type="KEGG" id="cqu:CpipJ_CPIJ008331"/>
<gene>
    <name evidence="3" type="primary">6040288</name>
    <name evidence="2" type="ORF">CpipJ_CPIJ008331</name>
</gene>
<proteinExistence type="predicted"/>
<feature type="compositionally biased region" description="Polar residues" evidence="1">
    <location>
        <begin position="88"/>
        <end position="101"/>
    </location>
</feature>
<feature type="compositionally biased region" description="Basic and acidic residues" evidence="1">
    <location>
        <begin position="122"/>
        <end position="148"/>
    </location>
</feature>
<dbReference type="VEuPathDB" id="VectorBase:CPIJ008331"/>
<evidence type="ECO:0000256" key="1">
    <source>
        <dbReference type="SAM" id="MobiDB-lite"/>
    </source>
</evidence>
<sequence length="148" mass="16226">MGCGPSNAAAVPAVDGDDSPAVSETSKATYPPSEAFEVPLDDADNADSLIRKHPPKRLQRLEEPPGSPPTIDELEEKLATAEMRRQQFLASRSQKTLTLDKTGQEENGDVDVIKEEDEPGEEEAKNEDKGEAKCDEEKEKEEMKVEES</sequence>
<evidence type="ECO:0000313" key="3">
    <source>
        <dbReference type="EnsemblMetazoa" id="CPIJ008331-PA"/>
    </source>
</evidence>
<dbReference type="eggNOG" id="ENOG502SBUC">
    <property type="taxonomic scope" value="Eukaryota"/>
</dbReference>
<accession>B0WLY1</accession>
<feature type="compositionally biased region" description="Acidic residues" evidence="1">
    <location>
        <begin position="106"/>
        <end position="121"/>
    </location>
</feature>
<dbReference type="HOGENOM" id="CLU_143699_0_0_1"/>
<reference evidence="2" key="1">
    <citation type="submission" date="2007-03" db="EMBL/GenBank/DDBJ databases">
        <title>Annotation of Culex pipiens quinquefasciatus.</title>
        <authorList>
            <consortium name="The Broad Institute Genome Sequencing Platform"/>
            <person name="Atkinson P.W."/>
            <person name="Hemingway J."/>
            <person name="Christensen B.M."/>
            <person name="Higgs S."/>
            <person name="Kodira C."/>
            <person name="Hannick L."/>
            <person name="Megy K."/>
            <person name="O'Leary S."/>
            <person name="Pearson M."/>
            <person name="Haas B.J."/>
            <person name="Mauceli E."/>
            <person name="Wortman J.R."/>
            <person name="Lee N.H."/>
            <person name="Guigo R."/>
            <person name="Stanke M."/>
            <person name="Alvarado L."/>
            <person name="Amedeo P."/>
            <person name="Antoine C.H."/>
            <person name="Arensburger P."/>
            <person name="Bidwell S.L."/>
            <person name="Crawford M."/>
            <person name="Camaro F."/>
            <person name="Devon K."/>
            <person name="Engels R."/>
            <person name="Hammond M."/>
            <person name="Howarth C."/>
            <person name="Koehrsen M."/>
            <person name="Lawson D."/>
            <person name="Montgomery P."/>
            <person name="Nene V."/>
            <person name="Nusbaum C."/>
            <person name="Puiu D."/>
            <person name="Romero-Severson J."/>
            <person name="Severson D.W."/>
            <person name="Shumway M."/>
            <person name="Sisk P."/>
            <person name="Stolte C."/>
            <person name="Zeng Q."/>
            <person name="Eisenstadt E."/>
            <person name="Fraser-Liggett C."/>
            <person name="Strausberg R."/>
            <person name="Galagan J."/>
            <person name="Birren B."/>
            <person name="Collins F.H."/>
        </authorList>
    </citation>
    <scope>NUCLEOTIDE SEQUENCE [LARGE SCALE GENOMIC DNA]</scope>
    <source>
        <strain evidence="2">JHB</strain>
    </source>
</reference>
<dbReference type="OMA" id="VQENTKC"/>
<keyword evidence="4" id="KW-1185">Reference proteome</keyword>
<name>B0WLY1_CULQU</name>
<dbReference type="EnsemblMetazoa" id="CPIJ008331-RA">
    <property type="protein sequence ID" value="CPIJ008331-PA"/>
    <property type="gene ID" value="CPIJ008331"/>
</dbReference>
<protein>
    <submittedName>
        <fullName evidence="2 3">Uncharacterized protein</fullName>
    </submittedName>
</protein>
<reference evidence="3" key="2">
    <citation type="submission" date="2020-05" db="UniProtKB">
        <authorList>
            <consortium name="EnsemblMetazoa"/>
        </authorList>
    </citation>
    <scope>IDENTIFICATION</scope>
    <source>
        <strain evidence="3">JHB</strain>
    </source>
</reference>
<dbReference type="STRING" id="7176.B0WLY1"/>